<dbReference type="EMBL" id="JASNJE010000002">
    <property type="protein sequence ID" value="MDK3072021.1"/>
    <property type="molecule type" value="Genomic_DNA"/>
</dbReference>
<evidence type="ECO:0000313" key="3">
    <source>
        <dbReference type="EMBL" id="MDK3072021.1"/>
    </source>
</evidence>
<evidence type="ECO:0000256" key="2">
    <source>
        <dbReference type="SAM" id="Phobius"/>
    </source>
</evidence>
<sequence>MPDAPDPVARIDALTANARNTWFALLGVLVFVGITLMGVQHIDFYGVDRATHLPLVNVEVPTRSFFVAGPILTAAIFGYFHLYLIRLWDALSVAPDRINDRPLGDAISPWLVTDAALHLRSALRRSACTTPRAMESPAMALNLALAWGFGLVVLGFLWWLSMPARTWWITAVAGLSLIVSLFVGAASLAMMILRMRKTHTGGSPRLWSNAPAMGAILVAFPAVLVIGLQRTTAGVAANLAPLNMIGASVVERPADWLPHYIARREFRAAWCRREQIADCTDLGDRAGEFDDEWNQRRAAERAALRQPHWSVPDPAPIDLRRANLSGAFLAGASLRGALLDNANLAGSQMEAVDLGGARMAGAILVEIRLEQADLRGALMQGANLQAANLVGATLAGASLAGANLLGARMQSADLNNADLTDADLRAVQLQGATLYDARLTGANLIAADLSGANLNESDLRHAALSGIRLDGASLSGADLRGADLNRARLTGANLDGAQLQGASLHRAKMDGTDVRRATLTGTDISGASLRDATFDHSLIAGTGSDQLSTTGTDFRGSRNRGGALRDVDLSLAQFDADSDWRTVFLDASVHVPDDLRALFGAPCQWAGQQGRDTPLSDAEFFARWRGWVEADPNYVEWSGWTFFAPPEWHDVAPVPPPDGCAWSAGQTPDRPPHIWD</sequence>
<dbReference type="PANTHER" id="PTHR47485:SF1">
    <property type="entry name" value="THYLAKOID LUMENAL 17.4 KDA PROTEIN, CHLOROPLASTIC"/>
    <property type="match status" value="1"/>
</dbReference>
<keyword evidence="2" id="KW-0472">Membrane</keyword>
<comment type="caution">
    <text evidence="3">The sequence shown here is derived from an EMBL/GenBank/DDBJ whole genome shotgun (WGS) entry which is preliminary data.</text>
</comment>
<feature type="transmembrane region" description="Helical" evidence="2">
    <location>
        <begin position="140"/>
        <end position="161"/>
    </location>
</feature>
<dbReference type="SUPFAM" id="SSF141571">
    <property type="entry name" value="Pentapeptide repeat-like"/>
    <property type="match status" value="2"/>
</dbReference>
<feature type="transmembrane region" description="Helical" evidence="2">
    <location>
        <begin position="21"/>
        <end position="42"/>
    </location>
</feature>
<dbReference type="Proteomes" id="UP001227126">
    <property type="component" value="Unassembled WGS sequence"/>
</dbReference>
<reference evidence="3 4" key="1">
    <citation type="submission" date="2023-05" db="EMBL/GenBank/DDBJ databases">
        <title>Sedimentitalea sp. nov. JM2-8.</title>
        <authorList>
            <person name="Huang J."/>
        </authorList>
    </citation>
    <scope>NUCLEOTIDE SEQUENCE [LARGE SCALE GENOMIC DNA]</scope>
    <source>
        <strain evidence="3 4">JM2-8</strain>
    </source>
</reference>
<keyword evidence="2" id="KW-0812">Transmembrane</keyword>
<feature type="transmembrane region" description="Helical" evidence="2">
    <location>
        <begin position="167"/>
        <end position="194"/>
    </location>
</feature>
<proteinExistence type="predicted"/>
<organism evidence="3 4">
    <name type="scientific">Sedimentitalea xiamensis</name>
    <dbReference type="NCBI Taxonomy" id="3050037"/>
    <lineage>
        <taxon>Bacteria</taxon>
        <taxon>Pseudomonadati</taxon>
        <taxon>Pseudomonadota</taxon>
        <taxon>Alphaproteobacteria</taxon>
        <taxon>Rhodobacterales</taxon>
        <taxon>Paracoccaceae</taxon>
        <taxon>Sedimentitalea</taxon>
    </lineage>
</organism>
<gene>
    <name evidence="3" type="ORF">QO034_02775</name>
</gene>
<protein>
    <submittedName>
        <fullName evidence="3">Pentapeptide repeat-containing protein</fullName>
    </submittedName>
</protein>
<evidence type="ECO:0000313" key="4">
    <source>
        <dbReference type="Proteomes" id="UP001227126"/>
    </source>
</evidence>
<dbReference type="PANTHER" id="PTHR47485">
    <property type="entry name" value="THYLAKOID LUMENAL 17.4 KDA PROTEIN, CHLOROPLASTIC"/>
    <property type="match status" value="1"/>
</dbReference>
<accession>A0ABT7FA98</accession>
<evidence type="ECO:0000256" key="1">
    <source>
        <dbReference type="ARBA" id="ARBA00022737"/>
    </source>
</evidence>
<dbReference type="RefSeq" id="WP_284483975.1">
    <property type="nucleotide sequence ID" value="NZ_JASNJE010000002.1"/>
</dbReference>
<keyword evidence="4" id="KW-1185">Reference proteome</keyword>
<dbReference type="InterPro" id="IPR001646">
    <property type="entry name" value="5peptide_repeat"/>
</dbReference>
<name>A0ABT7FA98_9RHOB</name>
<dbReference type="Gene3D" id="2.160.20.80">
    <property type="entry name" value="E3 ubiquitin-protein ligase SopA"/>
    <property type="match status" value="2"/>
</dbReference>
<feature type="transmembrane region" description="Helical" evidence="2">
    <location>
        <begin position="62"/>
        <end position="85"/>
    </location>
</feature>
<feature type="transmembrane region" description="Helical" evidence="2">
    <location>
        <begin position="206"/>
        <end position="228"/>
    </location>
</feature>
<dbReference type="Pfam" id="PF00805">
    <property type="entry name" value="Pentapeptide"/>
    <property type="match status" value="4"/>
</dbReference>
<keyword evidence="2" id="KW-1133">Transmembrane helix</keyword>
<keyword evidence="1" id="KW-0677">Repeat</keyword>